<proteinExistence type="predicted"/>
<feature type="region of interest" description="Disordered" evidence="1">
    <location>
        <begin position="1"/>
        <end position="60"/>
    </location>
</feature>
<feature type="compositionally biased region" description="Polar residues" evidence="1">
    <location>
        <begin position="1"/>
        <end position="14"/>
    </location>
</feature>
<reference evidence="2" key="1">
    <citation type="submission" date="2023-03" db="EMBL/GenBank/DDBJ databases">
        <title>Massive genome expansion in bonnet fungi (Mycena s.s.) driven by repeated elements and novel gene families across ecological guilds.</title>
        <authorList>
            <consortium name="Lawrence Berkeley National Laboratory"/>
            <person name="Harder C.B."/>
            <person name="Miyauchi S."/>
            <person name="Viragh M."/>
            <person name="Kuo A."/>
            <person name="Thoen E."/>
            <person name="Andreopoulos B."/>
            <person name="Lu D."/>
            <person name="Skrede I."/>
            <person name="Drula E."/>
            <person name="Henrissat B."/>
            <person name="Morin E."/>
            <person name="Kohler A."/>
            <person name="Barry K."/>
            <person name="LaButti K."/>
            <person name="Morin E."/>
            <person name="Salamov A."/>
            <person name="Lipzen A."/>
            <person name="Mereny Z."/>
            <person name="Hegedus B."/>
            <person name="Baldrian P."/>
            <person name="Stursova M."/>
            <person name="Weitz H."/>
            <person name="Taylor A."/>
            <person name="Grigoriev I.V."/>
            <person name="Nagy L.G."/>
            <person name="Martin F."/>
            <person name="Kauserud H."/>
        </authorList>
    </citation>
    <scope>NUCLEOTIDE SEQUENCE</scope>
    <source>
        <strain evidence="2">9144</strain>
    </source>
</reference>
<dbReference type="Proteomes" id="UP001219525">
    <property type="component" value="Unassembled WGS sequence"/>
</dbReference>
<protein>
    <submittedName>
        <fullName evidence="2">Uncharacterized protein</fullName>
    </submittedName>
</protein>
<name>A0AAD6UUN1_9AGAR</name>
<accession>A0AAD6UUN1</accession>
<organism evidence="2 3">
    <name type="scientific">Mycena pura</name>
    <dbReference type="NCBI Taxonomy" id="153505"/>
    <lineage>
        <taxon>Eukaryota</taxon>
        <taxon>Fungi</taxon>
        <taxon>Dikarya</taxon>
        <taxon>Basidiomycota</taxon>
        <taxon>Agaricomycotina</taxon>
        <taxon>Agaricomycetes</taxon>
        <taxon>Agaricomycetidae</taxon>
        <taxon>Agaricales</taxon>
        <taxon>Marasmiineae</taxon>
        <taxon>Mycenaceae</taxon>
        <taxon>Mycena</taxon>
    </lineage>
</organism>
<dbReference type="AlphaFoldDB" id="A0AAD6UUN1"/>
<gene>
    <name evidence="2" type="ORF">GGX14DRAFT_575723</name>
</gene>
<sequence>MSRSSSPAFSTPQRGTDDLLAAMDEDTPTVPIARARKRARTQGGSSSDEDDDILPTTNVVPGRNDIDEVRRIGAALGLRGEQVTQALSPSLLGAVLILQMHALEKRLVAAAAAAKPDWKPKDDKNLMTNINAYAIAILLSPRLSAYKGDVAKDILMDILEKNPEYIPVGTFKSHAERLKLLAVVGAALTQMRSNIKKAIEASLGVDKKDHKKNPLPPAEHNNIFELCQVLVKGTQCSVTIELCARVALMRANYDKTEKMWNKLDAELDRLRKAANGDVRKLNRAFRRALDNDRNGHGNPADYTLPAESVHVGEVQAVVDSTIDGVAMDKASSLPGEADDENAGAGEAV</sequence>
<dbReference type="EMBL" id="JARJCW010000092">
    <property type="protein sequence ID" value="KAJ7195189.1"/>
    <property type="molecule type" value="Genomic_DNA"/>
</dbReference>
<keyword evidence="3" id="KW-1185">Reference proteome</keyword>
<comment type="caution">
    <text evidence="2">The sequence shown here is derived from an EMBL/GenBank/DDBJ whole genome shotgun (WGS) entry which is preliminary data.</text>
</comment>
<evidence type="ECO:0000313" key="2">
    <source>
        <dbReference type="EMBL" id="KAJ7195189.1"/>
    </source>
</evidence>
<evidence type="ECO:0000256" key="1">
    <source>
        <dbReference type="SAM" id="MobiDB-lite"/>
    </source>
</evidence>
<evidence type="ECO:0000313" key="3">
    <source>
        <dbReference type="Proteomes" id="UP001219525"/>
    </source>
</evidence>